<evidence type="ECO:0000256" key="6">
    <source>
        <dbReference type="SAM" id="MobiDB-lite"/>
    </source>
</evidence>
<dbReference type="GeneID" id="113857119"/>
<dbReference type="AlphaFoldDB" id="A0A8B8KPN1"/>
<evidence type="ECO:0000256" key="2">
    <source>
        <dbReference type="ARBA" id="ARBA00022980"/>
    </source>
</evidence>
<protein>
    <recommendedName>
        <fullName evidence="4">Small ribosomal subunit protein uS15c</fullName>
    </recommendedName>
    <alternativeName>
        <fullName evidence="5">30S ribosomal protein S15, chloroplastic</fullName>
    </alternativeName>
</protein>
<dbReference type="SMART" id="SM01387">
    <property type="entry name" value="Ribosomal_S15"/>
    <property type="match status" value="1"/>
</dbReference>
<dbReference type="GO" id="GO:0003735">
    <property type="term" value="F:structural constituent of ribosome"/>
    <property type="evidence" value="ECO:0007669"/>
    <property type="project" value="InterPro"/>
</dbReference>
<dbReference type="Proteomes" id="UP000694853">
    <property type="component" value="Unplaced"/>
</dbReference>
<dbReference type="OrthoDB" id="441444at2759"/>
<dbReference type="Gene3D" id="1.10.287.10">
    <property type="entry name" value="S15/NS1, RNA-binding"/>
    <property type="match status" value="1"/>
</dbReference>
<dbReference type="GO" id="GO:0005840">
    <property type="term" value="C:ribosome"/>
    <property type="evidence" value="ECO:0007669"/>
    <property type="project" value="UniProtKB-KW"/>
</dbReference>
<evidence type="ECO:0000256" key="3">
    <source>
        <dbReference type="ARBA" id="ARBA00023274"/>
    </source>
</evidence>
<dbReference type="NCBIfam" id="TIGR00952">
    <property type="entry name" value="S15_bact"/>
    <property type="match status" value="1"/>
</dbReference>
<evidence type="ECO:0000313" key="7">
    <source>
        <dbReference type="Proteomes" id="UP000694853"/>
    </source>
</evidence>
<dbReference type="PANTHER" id="PTHR47546:SF3">
    <property type="entry name" value="30S RIBOSOMAL PROTEIN S15, CHLOROPLASTIC"/>
    <property type="match status" value="1"/>
</dbReference>
<feature type="compositionally biased region" description="Low complexity" evidence="6">
    <location>
        <begin position="36"/>
        <end position="45"/>
    </location>
</feature>
<evidence type="ECO:0000256" key="1">
    <source>
        <dbReference type="ARBA" id="ARBA00008434"/>
    </source>
</evidence>
<keyword evidence="2" id="KW-0689">Ribosomal protein</keyword>
<dbReference type="InterPro" id="IPR009068">
    <property type="entry name" value="uS15_NS1_RNA-bd_sf"/>
</dbReference>
<dbReference type="CDD" id="cd00353">
    <property type="entry name" value="Ribosomal_S15p_S13e"/>
    <property type="match status" value="1"/>
</dbReference>
<feature type="region of interest" description="Disordered" evidence="6">
    <location>
        <begin position="27"/>
        <end position="46"/>
    </location>
</feature>
<dbReference type="InterPro" id="IPR000589">
    <property type="entry name" value="Ribosomal_uS15"/>
</dbReference>
<organism evidence="7 8">
    <name type="scientific">Abrus precatorius</name>
    <name type="common">Indian licorice</name>
    <name type="synonym">Glycine abrus</name>
    <dbReference type="NCBI Taxonomy" id="3816"/>
    <lineage>
        <taxon>Eukaryota</taxon>
        <taxon>Viridiplantae</taxon>
        <taxon>Streptophyta</taxon>
        <taxon>Embryophyta</taxon>
        <taxon>Tracheophyta</taxon>
        <taxon>Spermatophyta</taxon>
        <taxon>Magnoliopsida</taxon>
        <taxon>eudicotyledons</taxon>
        <taxon>Gunneridae</taxon>
        <taxon>Pentapetalae</taxon>
        <taxon>rosids</taxon>
        <taxon>fabids</taxon>
        <taxon>Fabales</taxon>
        <taxon>Fabaceae</taxon>
        <taxon>Papilionoideae</taxon>
        <taxon>50 kb inversion clade</taxon>
        <taxon>NPAAA clade</taxon>
        <taxon>indigoferoid/millettioid clade</taxon>
        <taxon>Abreae</taxon>
        <taxon>Abrus</taxon>
    </lineage>
</organism>
<reference evidence="7" key="1">
    <citation type="journal article" date="2019" name="Toxins">
        <title>Detection of Abrin-Like and Prepropulchellin-Like Toxin Genes and Transcripts Using Whole Genome Sequencing and Full-Length Transcript Sequencing of Abrus precatorius.</title>
        <authorList>
            <person name="Hovde B.T."/>
            <person name="Daligault H.E."/>
            <person name="Hanschen E.R."/>
            <person name="Kunde Y.A."/>
            <person name="Johnson M.B."/>
            <person name="Starkenburg S.R."/>
            <person name="Johnson S.L."/>
        </authorList>
    </citation>
    <scope>NUCLEOTIDE SEQUENCE [LARGE SCALE GENOMIC DNA]</scope>
</reference>
<name>A0A8B8KPN1_ABRPR</name>
<dbReference type="InterPro" id="IPR005290">
    <property type="entry name" value="Ribosomal_uS15_bac-type"/>
</dbReference>
<dbReference type="GO" id="GO:1990904">
    <property type="term" value="C:ribonucleoprotein complex"/>
    <property type="evidence" value="ECO:0007669"/>
    <property type="project" value="UniProtKB-KW"/>
</dbReference>
<evidence type="ECO:0000313" key="8">
    <source>
        <dbReference type="RefSeq" id="XP_027344669.1"/>
    </source>
</evidence>
<dbReference type="PANTHER" id="PTHR47546">
    <property type="entry name" value="S15/NS1, RNA-BINDING PROTEIN"/>
    <property type="match status" value="1"/>
</dbReference>
<evidence type="ECO:0000256" key="4">
    <source>
        <dbReference type="ARBA" id="ARBA00035250"/>
    </source>
</evidence>
<dbReference type="GO" id="GO:0006412">
    <property type="term" value="P:translation"/>
    <property type="evidence" value="ECO:0007669"/>
    <property type="project" value="InterPro"/>
</dbReference>
<evidence type="ECO:0000256" key="5">
    <source>
        <dbReference type="ARBA" id="ARBA00035484"/>
    </source>
</evidence>
<dbReference type="HAMAP" id="MF_01343_B">
    <property type="entry name" value="Ribosomal_uS15_B"/>
    <property type="match status" value="1"/>
</dbReference>
<reference evidence="8" key="2">
    <citation type="submission" date="2025-08" db="UniProtKB">
        <authorList>
            <consortium name="RefSeq"/>
        </authorList>
    </citation>
    <scope>IDENTIFICATION</scope>
    <source>
        <tissue evidence="8">Young leaves</tissue>
    </source>
</reference>
<dbReference type="KEGG" id="aprc:113857119"/>
<dbReference type="Gene3D" id="6.10.250.3130">
    <property type="match status" value="1"/>
</dbReference>
<proteinExistence type="inferred from homology"/>
<keyword evidence="3" id="KW-0687">Ribonucleoprotein</keyword>
<comment type="similarity">
    <text evidence="1">Belongs to the universal ribosomal protein uS15 family.</text>
</comment>
<dbReference type="GO" id="GO:0005737">
    <property type="term" value="C:cytoplasm"/>
    <property type="evidence" value="ECO:0007669"/>
    <property type="project" value="UniProtKB-ARBA"/>
</dbReference>
<dbReference type="SUPFAM" id="SSF47060">
    <property type="entry name" value="S15/NS1 RNA-binding domain"/>
    <property type="match status" value="1"/>
</dbReference>
<keyword evidence="7" id="KW-1185">Reference proteome</keyword>
<dbReference type="RefSeq" id="XP_027344669.1">
    <property type="nucleotide sequence ID" value="XM_027488868.1"/>
</dbReference>
<accession>A0A8B8KPN1</accession>
<gene>
    <name evidence="8" type="primary">LOC113857119</name>
</gene>
<dbReference type="Pfam" id="PF00312">
    <property type="entry name" value="Ribosomal_S15"/>
    <property type="match status" value="1"/>
</dbReference>
<sequence length="388" mass="43969">MALLLHLRLRTTIKSNTSLLRRLFSTSNSGSGDQAPPNSNSPYSSFFGEVKDSLKQRSAKSQEASLDEIQKNVSQFRALTSAPSPPQQISFQKIYSNRLAQEKSTDFNVIRESLRNFGNRKGATRTSPEALKKVIGGTNALPELVFGRELRERKEGDGSSATKMGFVRTYKYEELGEKLRMLRPQGNAKGKDWFSLSKLNERLTRLREIEENEATRNSKGAVYAEVRDCLVRLDEAKKDDSKKASMQRLNILGQLAARTPYSLEPPKEHLVERYFHPDNMSSAEKMKIELAKIREEFKMSESDCGSARVQVAQLTTKIKHLSAVLHKKDVHSRKGLLAMVQRRKSLLKYLRRTDWDSYCFVISKLGLRDNPDYSNKIRSSRSGLAASS</sequence>